<dbReference type="EC" id="2.7.13.3" evidence="2"/>
<name>A0ABV8PZT4_9BACT</name>
<dbReference type="InterPro" id="IPR003594">
    <property type="entry name" value="HATPase_dom"/>
</dbReference>
<dbReference type="Gene3D" id="3.30.450.40">
    <property type="match status" value="1"/>
</dbReference>
<evidence type="ECO:0000256" key="1">
    <source>
        <dbReference type="ARBA" id="ARBA00000085"/>
    </source>
</evidence>
<dbReference type="InterPro" id="IPR005467">
    <property type="entry name" value="His_kinase_dom"/>
</dbReference>
<dbReference type="CDD" id="cd00075">
    <property type="entry name" value="HATPase"/>
    <property type="match status" value="1"/>
</dbReference>
<accession>A0ABV8PZT4</accession>
<evidence type="ECO:0000313" key="8">
    <source>
        <dbReference type="Proteomes" id="UP001595906"/>
    </source>
</evidence>
<dbReference type="InterPro" id="IPR036890">
    <property type="entry name" value="HATPase_C_sf"/>
</dbReference>
<dbReference type="Proteomes" id="UP001595906">
    <property type="component" value="Unassembled WGS sequence"/>
</dbReference>
<keyword evidence="4" id="KW-0808">Transferase</keyword>
<comment type="caution">
    <text evidence="7">The sequence shown here is derived from an EMBL/GenBank/DDBJ whole genome shotgun (WGS) entry which is preliminary data.</text>
</comment>
<dbReference type="GO" id="GO:0016301">
    <property type="term" value="F:kinase activity"/>
    <property type="evidence" value="ECO:0007669"/>
    <property type="project" value="UniProtKB-KW"/>
</dbReference>
<dbReference type="PANTHER" id="PTHR43047">
    <property type="entry name" value="TWO-COMPONENT HISTIDINE PROTEIN KINASE"/>
    <property type="match status" value="1"/>
</dbReference>
<dbReference type="SUPFAM" id="SSF47384">
    <property type="entry name" value="Homodimeric domain of signal transducing histidine kinase"/>
    <property type="match status" value="1"/>
</dbReference>
<dbReference type="CDD" id="cd00082">
    <property type="entry name" value="HisKA"/>
    <property type="match status" value="1"/>
</dbReference>
<evidence type="ECO:0000313" key="7">
    <source>
        <dbReference type="EMBL" id="MFC4232658.1"/>
    </source>
</evidence>
<dbReference type="SUPFAM" id="SSF55781">
    <property type="entry name" value="GAF domain-like"/>
    <property type="match status" value="1"/>
</dbReference>
<keyword evidence="8" id="KW-1185">Reference proteome</keyword>
<dbReference type="EMBL" id="JBHSDC010000023">
    <property type="protein sequence ID" value="MFC4232658.1"/>
    <property type="molecule type" value="Genomic_DNA"/>
</dbReference>
<dbReference type="SMART" id="SM00387">
    <property type="entry name" value="HATPase_c"/>
    <property type="match status" value="1"/>
</dbReference>
<dbReference type="InterPro" id="IPR029016">
    <property type="entry name" value="GAF-like_dom_sf"/>
</dbReference>
<sequence>MNIKLKYPIPANEEERLWALSEFDVDYTEVSHVFKDLVLLAAKIAKTEVSLVNLIDSYTQWSVSNHGLPIEQMERTESVCQYTITTNDYFEVKELSKDERFKDKAYVVSDPKLDYYFGVPLTTEQGYNLGALCVMDKTVKDLSPEKIELLKIVGKEVVNRLVALKTIQELKAQATAKEELRKKVAHDIRGPLGGIISLTQIISMQGENNKLSDVLEFINMIQKAGTSLLDLATEILNSEDKQINTKSREASADDFSLETFKQKLERLYLPQAKNKAINYTVSLVPESVDMPFPKNKLLQITGNLITNAIKFTPANGSVSVMLGLSNSARQQILTIKVADTGVGLNNDAVKQILSGNKHTSDGTDGEAGFGFGLALVKRLVDDLHGTMHIDSVPNEGTTFTISLQWTN</sequence>
<organism evidence="7 8">
    <name type="scientific">Parasediminibacterium paludis</name>
    <dbReference type="NCBI Taxonomy" id="908966"/>
    <lineage>
        <taxon>Bacteria</taxon>
        <taxon>Pseudomonadati</taxon>
        <taxon>Bacteroidota</taxon>
        <taxon>Chitinophagia</taxon>
        <taxon>Chitinophagales</taxon>
        <taxon>Chitinophagaceae</taxon>
        <taxon>Parasediminibacterium</taxon>
    </lineage>
</organism>
<dbReference type="InterPro" id="IPR004358">
    <property type="entry name" value="Sig_transdc_His_kin-like_C"/>
</dbReference>
<dbReference type="InterPro" id="IPR036097">
    <property type="entry name" value="HisK_dim/P_sf"/>
</dbReference>
<keyword evidence="5 7" id="KW-0418">Kinase</keyword>
<comment type="catalytic activity">
    <reaction evidence="1">
        <text>ATP + protein L-histidine = ADP + protein N-phospho-L-histidine.</text>
        <dbReference type="EC" id="2.7.13.3"/>
    </reaction>
</comment>
<dbReference type="InterPro" id="IPR003661">
    <property type="entry name" value="HisK_dim/P_dom"/>
</dbReference>
<dbReference type="RefSeq" id="WP_379014602.1">
    <property type="nucleotide sequence ID" value="NZ_JBHSDC010000023.1"/>
</dbReference>
<gene>
    <name evidence="7" type="ORF">ACFOW1_12215</name>
</gene>
<evidence type="ECO:0000256" key="3">
    <source>
        <dbReference type="ARBA" id="ARBA00022553"/>
    </source>
</evidence>
<dbReference type="Gene3D" id="1.10.287.130">
    <property type="match status" value="1"/>
</dbReference>
<feature type="domain" description="Histidine kinase" evidence="6">
    <location>
        <begin position="183"/>
        <end position="407"/>
    </location>
</feature>
<dbReference type="SUPFAM" id="SSF55874">
    <property type="entry name" value="ATPase domain of HSP90 chaperone/DNA topoisomerase II/histidine kinase"/>
    <property type="match status" value="1"/>
</dbReference>
<evidence type="ECO:0000256" key="5">
    <source>
        <dbReference type="ARBA" id="ARBA00022777"/>
    </source>
</evidence>
<dbReference type="PRINTS" id="PR00344">
    <property type="entry name" value="BCTRLSENSOR"/>
</dbReference>
<evidence type="ECO:0000256" key="2">
    <source>
        <dbReference type="ARBA" id="ARBA00012438"/>
    </source>
</evidence>
<evidence type="ECO:0000256" key="4">
    <source>
        <dbReference type="ARBA" id="ARBA00022679"/>
    </source>
</evidence>
<protein>
    <recommendedName>
        <fullName evidence="2">histidine kinase</fullName>
        <ecNumber evidence="2">2.7.13.3</ecNumber>
    </recommendedName>
</protein>
<reference evidence="8" key="1">
    <citation type="journal article" date="2019" name="Int. J. Syst. Evol. Microbiol.">
        <title>The Global Catalogue of Microorganisms (GCM) 10K type strain sequencing project: providing services to taxonomists for standard genome sequencing and annotation.</title>
        <authorList>
            <consortium name="The Broad Institute Genomics Platform"/>
            <consortium name="The Broad Institute Genome Sequencing Center for Infectious Disease"/>
            <person name="Wu L."/>
            <person name="Ma J."/>
        </authorList>
    </citation>
    <scope>NUCLEOTIDE SEQUENCE [LARGE SCALE GENOMIC DNA]</scope>
    <source>
        <strain evidence="8">CECT 8010</strain>
    </source>
</reference>
<dbReference type="Pfam" id="PF02518">
    <property type="entry name" value="HATPase_c"/>
    <property type="match status" value="1"/>
</dbReference>
<dbReference type="PROSITE" id="PS50109">
    <property type="entry name" value="HIS_KIN"/>
    <property type="match status" value="1"/>
</dbReference>
<evidence type="ECO:0000259" key="6">
    <source>
        <dbReference type="PROSITE" id="PS50109"/>
    </source>
</evidence>
<keyword evidence="3" id="KW-0597">Phosphoprotein</keyword>
<dbReference type="Gene3D" id="3.30.565.10">
    <property type="entry name" value="Histidine kinase-like ATPase, C-terminal domain"/>
    <property type="match status" value="1"/>
</dbReference>
<dbReference type="PANTHER" id="PTHR43047:SF72">
    <property type="entry name" value="OSMOSENSING HISTIDINE PROTEIN KINASE SLN1"/>
    <property type="match status" value="1"/>
</dbReference>
<proteinExistence type="predicted"/>